<evidence type="ECO:0000313" key="1">
    <source>
        <dbReference type="EMBL" id="MBC5607378.1"/>
    </source>
</evidence>
<dbReference type="RefSeq" id="WP_222619265.1">
    <property type="nucleotide sequence ID" value="NZ_JACOOE010000021.1"/>
</dbReference>
<proteinExistence type="predicted"/>
<dbReference type="Pfam" id="PF18976">
    <property type="entry name" value="DUF5712"/>
    <property type="match status" value="1"/>
</dbReference>
<reference evidence="1 2" key="1">
    <citation type="submission" date="2020-08" db="EMBL/GenBank/DDBJ databases">
        <title>Genome public.</title>
        <authorList>
            <person name="Liu C."/>
            <person name="Sun Q."/>
        </authorList>
    </citation>
    <scope>NUCLEOTIDE SEQUENCE [LARGE SCALE GENOMIC DNA]</scope>
    <source>
        <strain evidence="1 2">M27</strain>
    </source>
</reference>
<protein>
    <submittedName>
        <fullName evidence="1">Mobilization protein</fullName>
    </submittedName>
</protein>
<feature type="non-terminal residue" evidence="1">
    <location>
        <position position="451"/>
    </location>
</feature>
<gene>
    <name evidence="1" type="ORF">H8S67_22335</name>
</gene>
<evidence type="ECO:0000313" key="2">
    <source>
        <dbReference type="Proteomes" id="UP000600600"/>
    </source>
</evidence>
<sequence length="451" mass="51601">MFAKVHPAEDVKSGNTGSCHDLVRYLEKETGEGQRFFSHTEQDISPERVIMDIDGNKKALGANDAKFFMLSLNPSQSEQMHLIGRKVDDFKELTPQEKKEVFQKLEAFTRSAMDEYALNFGRDNIRGGQDLMYYARVETERSYHPEDEEVKQGIARIGEPKPGLNLHVHVIVSRKSLDGKVKLSPGAKSAGNTWELEGRGTVKRGFSHEGWKVRVQECFNRKFDYQAKEGETYVRPQVSAEIGKITNPELKRILQDEQFTAANQIVAAMREQGYTHQVRKGVHSFSREGEVFQVEHRLLKAFEQPLSDEQLKSITERFDLTKYEANPAGYRENGLQVKDISFSTYVKDEAQKGEKALKEVAYKVVYDEQNHTTVSFATVRQFAYEHQINLVKSEPTAEAVLKKIKNPELKNLLENYRFTSANQIVVAMKEQGYTHKVRKGVHSFSREGERV</sequence>
<keyword evidence="2" id="KW-1185">Reference proteome</keyword>
<dbReference type="EMBL" id="JACOOE010000021">
    <property type="protein sequence ID" value="MBC5607378.1"/>
    <property type="molecule type" value="Genomic_DNA"/>
</dbReference>
<dbReference type="Proteomes" id="UP000600600">
    <property type="component" value="Unassembled WGS sequence"/>
</dbReference>
<accession>A0ABR7CHZ0</accession>
<organism evidence="1 2">
    <name type="scientific">Bacteroides difficilis</name>
    <dbReference type="NCBI Taxonomy" id="2763021"/>
    <lineage>
        <taxon>Bacteria</taxon>
        <taxon>Pseudomonadati</taxon>
        <taxon>Bacteroidota</taxon>
        <taxon>Bacteroidia</taxon>
        <taxon>Bacteroidales</taxon>
        <taxon>Bacteroidaceae</taxon>
        <taxon>Bacteroides</taxon>
    </lineage>
</organism>
<dbReference type="InterPro" id="IPR043766">
    <property type="entry name" value="BfmA-like"/>
</dbReference>
<name>A0ABR7CHZ0_9BACE</name>
<comment type="caution">
    <text evidence="1">The sequence shown here is derived from an EMBL/GenBank/DDBJ whole genome shotgun (WGS) entry which is preliminary data.</text>
</comment>